<dbReference type="AlphaFoldDB" id="A0A2S6FUW3"/>
<comment type="caution">
    <text evidence="1">The sequence shown here is derived from an EMBL/GenBank/DDBJ whole genome shotgun (WGS) entry which is preliminary data.</text>
</comment>
<name>A0A2S6FUW3_9CLOT</name>
<evidence type="ECO:0000313" key="2">
    <source>
        <dbReference type="Proteomes" id="UP000239863"/>
    </source>
</evidence>
<protein>
    <submittedName>
        <fullName evidence="1">Uncharacterized protein</fullName>
    </submittedName>
</protein>
<dbReference type="Proteomes" id="UP000239863">
    <property type="component" value="Unassembled WGS sequence"/>
</dbReference>
<accession>A0A2S6FUW3</accession>
<organism evidence="1 2">
    <name type="scientific">Clostridium algidicarnis DSM 15099</name>
    <dbReference type="NCBI Taxonomy" id="1121295"/>
    <lineage>
        <taxon>Bacteria</taxon>
        <taxon>Bacillati</taxon>
        <taxon>Bacillota</taxon>
        <taxon>Clostridia</taxon>
        <taxon>Eubacteriales</taxon>
        <taxon>Clostridiaceae</taxon>
        <taxon>Clostridium</taxon>
    </lineage>
</organism>
<dbReference type="OrthoDB" id="5194906at2"/>
<evidence type="ECO:0000313" key="1">
    <source>
        <dbReference type="EMBL" id="PPK44961.1"/>
    </source>
</evidence>
<reference evidence="1 2" key="1">
    <citation type="submission" date="2018-02" db="EMBL/GenBank/DDBJ databases">
        <title>Genomic Encyclopedia of Archaeal and Bacterial Type Strains, Phase II (KMG-II): from individual species to whole genera.</title>
        <authorList>
            <person name="Goeker M."/>
        </authorList>
    </citation>
    <scope>NUCLEOTIDE SEQUENCE [LARGE SCALE GENOMIC DNA]</scope>
    <source>
        <strain evidence="1 2">DSM 15099</strain>
    </source>
</reference>
<gene>
    <name evidence="1" type="ORF">BD821_1217</name>
</gene>
<proteinExistence type="predicted"/>
<dbReference type="RefSeq" id="WP_104410648.1">
    <property type="nucleotide sequence ID" value="NZ_PTIS01000021.1"/>
</dbReference>
<sequence length="86" mass="10190">MARLTTSVRQRILEQNEGFSKRTYYEGRNSSEERIYTISGGSLHIRAVGKTSWADSRYDNEWIASDEETHRFLYDHQWEMNLDGIE</sequence>
<dbReference type="EMBL" id="PTIS01000021">
    <property type="protein sequence ID" value="PPK44961.1"/>
    <property type="molecule type" value="Genomic_DNA"/>
</dbReference>